<gene>
    <name evidence="2" type="ORF">OO013_16355</name>
</gene>
<name>A0ABT3RVT2_9BACT</name>
<reference evidence="2 3" key="1">
    <citation type="submission" date="2022-11" db="EMBL/GenBank/DDBJ databases">
        <title>The characterization of three novel Bacteroidetes species and genomic analysis of their roles in tidal elemental geochemical cycles.</title>
        <authorList>
            <person name="Ma K."/>
        </authorList>
    </citation>
    <scope>NUCLEOTIDE SEQUENCE [LARGE SCALE GENOMIC DNA]</scope>
    <source>
        <strain evidence="2 3">M17</strain>
    </source>
</reference>
<feature type="domain" description="Cyclic nucleotide-binding" evidence="1">
    <location>
        <begin position="10"/>
        <end position="112"/>
    </location>
</feature>
<evidence type="ECO:0000313" key="2">
    <source>
        <dbReference type="EMBL" id="MCX2745453.1"/>
    </source>
</evidence>
<dbReference type="Pfam" id="PF00027">
    <property type="entry name" value="cNMP_binding"/>
    <property type="match status" value="1"/>
</dbReference>
<evidence type="ECO:0000313" key="3">
    <source>
        <dbReference type="Proteomes" id="UP001209885"/>
    </source>
</evidence>
<dbReference type="InterPro" id="IPR000595">
    <property type="entry name" value="cNMP-bd_dom"/>
</dbReference>
<dbReference type="RefSeq" id="WP_266058036.1">
    <property type="nucleotide sequence ID" value="NZ_JAPFQN010000010.1"/>
</dbReference>
<dbReference type="CDD" id="cd00038">
    <property type="entry name" value="CAP_ED"/>
    <property type="match status" value="1"/>
</dbReference>
<dbReference type="EMBL" id="JAPFQN010000010">
    <property type="protein sequence ID" value="MCX2745453.1"/>
    <property type="molecule type" value="Genomic_DNA"/>
</dbReference>
<evidence type="ECO:0000259" key="1">
    <source>
        <dbReference type="PROSITE" id="PS50042"/>
    </source>
</evidence>
<protein>
    <submittedName>
        <fullName evidence="2">Crp/Fnr family transcriptional regulator</fullName>
    </submittedName>
</protein>
<proteinExistence type="predicted"/>
<dbReference type="InterPro" id="IPR014710">
    <property type="entry name" value="RmlC-like_jellyroll"/>
</dbReference>
<dbReference type="Proteomes" id="UP001209885">
    <property type="component" value="Unassembled WGS sequence"/>
</dbReference>
<keyword evidence="3" id="KW-1185">Reference proteome</keyword>
<sequence>MPAFKNRINSLYTLPDEAFDKLEESTQTKTLKNNDFLLDYHSICRHIYYIKKGMVRIYYIKDGREITEWFAYDDNFCFSIISYFNEEPSNLIIQCIEDSEIILLPKKSLEKLSDIDLNISKLYRSMFATSLILSQYRMEALQFETAFQRYEKLMANDPEIIKRAPLKYIASYLGITFETLSRIRNQLH</sequence>
<dbReference type="SUPFAM" id="SSF51206">
    <property type="entry name" value="cAMP-binding domain-like"/>
    <property type="match status" value="1"/>
</dbReference>
<dbReference type="InterPro" id="IPR018490">
    <property type="entry name" value="cNMP-bd_dom_sf"/>
</dbReference>
<dbReference type="Gene3D" id="2.60.120.10">
    <property type="entry name" value="Jelly Rolls"/>
    <property type="match status" value="1"/>
</dbReference>
<accession>A0ABT3RVT2</accession>
<comment type="caution">
    <text evidence="2">The sequence shown here is derived from an EMBL/GenBank/DDBJ whole genome shotgun (WGS) entry which is preliminary data.</text>
</comment>
<organism evidence="2 3">
    <name type="scientific">Mangrovivirga halotolerans</name>
    <dbReference type="NCBI Taxonomy" id="2993936"/>
    <lineage>
        <taxon>Bacteria</taxon>
        <taxon>Pseudomonadati</taxon>
        <taxon>Bacteroidota</taxon>
        <taxon>Cytophagia</taxon>
        <taxon>Cytophagales</taxon>
        <taxon>Mangrovivirgaceae</taxon>
        <taxon>Mangrovivirga</taxon>
    </lineage>
</organism>
<dbReference type="PROSITE" id="PS50042">
    <property type="entry name" value="CNMP_BINDING_3"/>
    <property type="match status" value="1"/>
</dbReference>